<name>A0A9P3UR23_LYOSH</name>
<keyword evidence="8" id="KW-1185">Reference proteome</keyword>
<dbReference type="SUPFAM" id="SSF57850">
    <property type="entry name" value="RING/U-box"/>
    <property type="match status" value="1"/>
</dbReference>
<dbReference type="InterPro" id="IPR017907">
    <property type="entry name" value="Znf_RING_CS"/>
</dbReference>
<evidence type="ECO:0000256" key="2">
    <source>
        <dbReference type="ARBA" id="ARBA00022771"/>
    </source>
</evidence>
<feature type="region of interest" description="Disordered" evidence="5">
    <location>
        <begin position="1"/>
        <end position="49"/>
    </location>
</feature>
<protein>
    <submittedName>
        <fullName evidence="7">RING-type zinc-finger</fullName>
    </submittedName>
</protein>
<sequence length="324" mass="36377">MPKAPKTTPAARASTRRSSRLSKKGLKDVNAVEVGAPSKPKRKTAVNDTNAPLCANDASTSVAKPHATSDLRRSLRITPAELIRREKALLKEEQDCKRREIELDERASLLLKKEAEASLVLSQIPEREAEAALAQLEEHFTCALCYEIMAHPYTLNPGQCGHTFCAICILKWFFSRLHMHCGAWHESVDCPICRSLLVITPDRVPRPDTTFPFVPNRTAAAVCETLIEKLRNAPSGALIVKREDSEGAWGWPSGCSRKKDASKDADEKKVEENADVASWREGGFMRTEWLKKDRDGKREMNRILKDWSMLTSQDFRNLKQKLGV</sequence>
<dbReference type="AlphaFoldDB" id="A0A9P3UR23"/>
<dbReference type="PROSITE" id="PS00518">
    <property type="entry name" value="ZF_RING_1"/>
    <property type="match status" value="1"/>
</dbReference>
<dbReference type="InterPro" id="IPR013083">
    <property type="entry name" value="Znf_RING/FYVE/PHD"/>
</dbReference>
<dbReference type="GO" id="GO:0008270">
    <property type="term" value="F:zinc ion binding"/>
    <property type="evidence" value="ECO:0007669"/>
    <property type="project" value="UniProtKB-KW"/>
</dbReference>
<keyword evidence="2 4" id="KW-0863">Zinc-finger</keyword>
<evidence type="ECO:0000256" key="1">
    <source>
        <dbReference type="ARBA" id="ARBA00022723"/>
    </source>
</evidence>
<proteinExistence type="predicted"/>
<dbReference type="OrthoDB" id="6105938at2759"/>
<evidence type="ECO:0000256" key="5">
    <source>
        <dbReference type="SAM" id="MobiDB-lite"/>
    </source>
</evidence>
<feature type="compositionally biased region" description="Low complexity" evidence="5">
    <location>
        <begin position="1"/>
        <end position="13"/>
    </location>
</feature>
<evidence type="ECO:0000313" key="8">
    <source>
        <dbReference type="Proteomes" id="UP001063166"/>
    </source>
</evidence>
<reference evidence="7" key="1">
    <citation type="submission" date="2022-07" db="EMBL/GenBank/DDBJ databases">
        <title>The genome of Lyophyllum shimeji provides insight into the initial evolution of ectomycorrhizal fungal genome.</title>
        <authorList>
            <person name="Kobayashi Y."/>
            <person name="Shibata T."/>
            <person name="Hirakawa H."/>
            <person name="Shigenobu S."/>
            <person name="Nishiyama T."/>
            <person name="Yamada A."/>
            <person name="Hasebe M."/>
            <person name="Kawaguchi M."/>
        </authorList>
    </citation>
    <scope>NUCLEOTIDE SEQUENCE</scope>
    <source>
        <strain evidence="7">AT787</strain>
    </source>
</reference>
<feature type="domain" description="RING-type" evidence="6">
    <location>
        <begin position="142"/>
        <end position="194"/>
    </location>
</feature>
<dbReference type="InterPro" id="IPR001841">
    <property type="entry name" value="Znf_RING"/>
</dbReference>
<keyword evidence="3" id="KW-0862">Zinc</keyword>
<comment type="caution">
    <text evidence="7">The sequence shown here is derived from an EMBL/GenBank/DDBJ whole genome shotgun (WGS) entry which is preliminary data.</text>
</comment>
<evidence type="ECO:0000259" key="6">
    <source>
        <dbReference type="PROSITE" id="PS50089"/>
    </source>
</evidence>
<organism evidence="7 8">
    <name type="scientific">Lyophyllum shimeji</name>
    <name type="common">Hon-shimeji</name>
    <name type="synonym">Tricholoma shimeji</name>
    <dbReference type="NCBI Taxonomy" id="47721"/>
    <lineage>
        <taxon>Eukaryota</taxon>
        <taxon>Fungi</taxon>
        <taxon>Dikarya</taxon>
        <taxon>Basidiomycota</taxon>
        <taxon>Agaricomycotina</taxon>
        <taxon>Agaricomycetes</taxon>
        <taxon>Agaricomycetidae</taxon>
        <taxon>Agaricales</taxon>
        <taxon>Tricholomatineae</taxon>
        <taxon>Lyophyllaceae</taxon>
        <taxon>Lyophyllum</taxon>
    </lineage>
</organism>
<dbReference type="EMBL" id="BRPK01000010">
    <property type="protein sequence ID" value="GLB41817.1"/>
    <property type="molecule type" value="Genomic_DNA"/>
</dbReference>
<evidence type="ECO:0000313" key="7">
    <source>
        <dbReference type="EMBL" id="GLB41817.1"/>
    </source>
</evidence>
<feature type="compositionally biased region" description="Basic residues" evidence="5">
    <location>
        <begin position="14"/>
        <end position="24"/>
    </location>
</feature>
<dbReference type="PROSITE" id="PS50089">
    <property type="entry name" value="ZF_RING_2"/>
    <property type="match status" value="1"/>
</dbReference>
<keyword evidence="1" id="KW-0479">Metal-binding</keyword>
<evidence type="ECO:0000256" key="3">
    <source>
        <dbReference type="ARBA" id="ARBA00022833"/>
    </source>
</evidence>
<evidence type="ECO:0000256" key="4">
    <source>
        <dbReference type="PROSITE-ProRule" id="PRU00175"/>
    </source>
</evidence>
<accession>A0A9P3UR23</accession>
<dbReference type="Gene3D" id="3.30.40.10">
    <property type="entry name" value="Zinc/RING finger domain, C3HC4 (zinc finger)"/>
    <property type="match status" value="1"/>
</dbReference>
<gene>
    <name evidence="7" type="ORF">LshimejAT787_1004170</name>
</gene>
<dbReference type="Proteomes" id="UP001063166">
    <property type="component" value="Unassembled WGS sequence"/>
</dbReference>